<organism evidence="2 3">
    <name type="scientific">Kosakonia arachidis</name>
    <dbReference type="NCBI Taxonomy" id="551989"/>
    <lineage>
        <taxon>Bacteria</taxon>
        <taxon>Pseudomonadati</taxon>
        <taxon>Pseudomonadota</taxon>
        <taxon>Gammaproteobacteria</taxon>
        <taxon>Enterobacterales</taxon>
        <taxon>Enterobacteriaceae</taxon>
        <taxon>Kosakonia</taxon>
    </lineage>
</organism>
<feature type="region of interest" description="Disordered" evidence="1">
    <location>
        <begin position="127"/>
        <end position="162"/>
    </location>
</feature>
<evidence type="ECO:0000313" key="2">
    <source>
        <dbReference type="EMBL" id="SFT84828.1"/>
    </source>
</evidence>
<dbReference type="AlphaFoldDB" id="A0A1I7BCF6"/>
<gene>
    <name evidence="2" type="ORF">SAMN05192562_102463</name>
</gene>
<name>A0A1I7BCF6_9ENTR</name>
<feature type="compositionally biased region" description="Basic and acidic residues" evidence="1">
    <location>
        <begin position="127"/>
        <end position="145"/>
    </location>
</feature>
<protein>
    <submittedName>
        <fullName evidence="2">Uncharacterized protein</fullName>
    </submittedName>
</protein>
<feature type="compositionally biased region" description="Polar residues" evidence="1">
    <location>
        <begin position="28"/>
        <end position="38"/>
    </location>
</feature>
<dbReference type="Proteomes" id="UP000199187">
    <property type="component" value="Unassembled WGS sequence"/>
</dbReference>
<dbReference type="EMBL" id="FPAU01000002">
    <property type="protein sequence ID" value="SFT84828.1"/>
    <property type="molecule type" value="Genomic_DNA"/>
</dbReference>
<reference evidence="3" key="1">
    <citation type="submission" date="2016-10" db="EMBL/GenBank/DDBJ databases">
        <authorList>
            <person name="Varghese N."/>
            <person name="Submissions S."/>
        </authorList>
    </citation>
    <scope>NUCLEOTIDE SEQUENCE [LARGE SCALE GENOMIC DNA]</scope>
    <source>
        <strain evidence="3">Ah-143</strain>
    </source>
</reference>
<dbReference type="OrthoDB" id="6614743at2"/>
<sequence>MQEIQAIQATSQLANATHENTAVKADLHTTTESGAGNKSHQEESTKVTLSSRAESHKEAKAIKEEQQLAQKKEVENHQIDYALAMTGIPQFGGRLVTIVKYPDGSTEMIDAFSGKKVTQQELEMARAEKENSEHVQRKQEAKKVAQEVQAFTPGESQPTDLK</sequence>
<evidence type="ECO:0000313" key="3">
    <source>
        <dbReference type="Proteomes" id="UP000199187"/>
    </source>
</evidence>
<evidence type="ECO:0000256" key="1">
    <source>
        <dbReference type="SAM" id="MobiDB-lite"/>
    </source>
</evidence>
<proteinExistence type="predicted"/>
<feature type="compositionally biased region" description="Polar residues" evidence="1">
    <location>
        <begin position="1"/>
        <end position="20"/>
    </location>
</feature>
<accession>A0A1I7BCF6</accession>
<keyword evidence="3" id="KW-1185">Reference proteome</keyword>
<feature type="region of interest" description="Disordered" evidence="1">
    <location>
        <begin position="1"/>
        <end position="60"/>
    </location>
</feature>